<dbReference type="Pfam" id="PF12833">
    <property type="entry name" value="HTH_18"/>
    <property type="match status" value="1"/>
</dbReference>
<dbReference type="InterPro" id="IPR009057">
    <property type="entry name" value="Homeodomain-like_sf"/>
</dbReference>
<keyword evidence="6" id="KW-1185">Reference proteome</keyword>
<dbReference type="SUPFAM" id="SSF46689">
    <property type="entry name" value="Homeodomain-like"/>
    <property type="match status" value="1"/>
</dbReference>
<evidence type="ECO:0000256" key="2">
    <source>
        <dbReference type="ARBA" id="ARBA00023125"/>
    </source>
</evidence>
<dbReference type="PROSITE" id="PS01124">
    <property type="entry name" value="HTH_ARAC_FAMILY_2"/>
    <property type="match status" value="1"/>
</dbReference>
<dbReference type="PANTHER" id="PTHR43280:SF32">
    <property type="entry name" value="TRANSCRIPTIONAL REGULATORY PROTEIN"/>
    <property type="match status" value="1"/>
</dbReference>
<name>A0ABW5XUC1_9SPHI</name>
<protein>
    <submittedName>
        <fullName evidence="5">AraC family transcriptional regulator</fullName>
    </submittedName>
</protein>
<evidence type="ECO:0000256" key="3">
    <source>
        <dbReference type="ARBA" id="ARBA00023163"/>
    </source>
</evidence>
<accession>A0ABW5XUC1</accession>
<dbReference type="Proteomes" id="UP001597601">
    <property type="component" value="Unassembled WGS sequence"/>
</dbReference>
<evidence type="ECO:0000313" key="5">
    <source>
        <dbReference type="EMBL" id="MFD2866554.1"/>
    </source>
</evidence>
<evidence type="ECO:0000313" key="6">
    <source>
        <dbReference type="Proteomes" id="UP001597601"/>
    </source>
</evidence>
<keyword evidence="2" id="KW-0238">DNA-binding</keyword>
<comment type="caution">
    <text evidence="5">The sequence shown here is derived from an EMBL/GenBank/DDBJ whole genome shotgun (WGS) entry which is preliminary data.</text>
</comment>
<dbReference type="PRINTS" id="PR00032">
    <property type="entry name" value="HTHARAC"/>
</dbReference>
<evidence type="ECO:0000259" key="4">
    <source>
        <dbReference type="PROSITE" id="PS01124"/>
    </source>
</evidence>
<dbReference type="Pfam" id="PF02311">
    <property type="entry name" value="AraC_binding"/>
    <property type="match status" value="1"/>
</dbReference>
<feature type="domain" description="HTH araC/xylS-type" evidence="4">
    <location>
        <begin position="193"/>
        <end position="291"/>
    </location>
</feature>
<proteinExistence type="predicted"/>
<dbReference type="InterPro" id="IPR020449">
    <property type="entry name" value="Tscrpt_reg_AraC-type_HTH"/>
</dbReference>
<dbReference type="InterPro" id="IPR037923">
    <property type="entry name" value="HTH-like"/>
</dbReference>
<dbReference type="InterPro" id="IPR003313">
    <property type="entry name" value="AraC-bd"/>
</dbReference>
<keyword evidence="1" id="KW-0805">Transcription regulation</keyword>
<reference evidence="6" key="1">
    <citation type="journal article" date="2019" name="Int. J. Syst. Evol. Microbiol.">
        <title>The Global Catalogue of Microorganisms (GCM) 10K type strain sequencing project: providing services to taxonomists for standard genome sequencing and annotation.</title>
        <authorList>
            <consortium name="The Broad Institute Genomics Platform"/>
            <consortium name="The Broad Institute Genome Sequencing Center for Infectious Disease"/>
            <person name="Wu L."/>
            <person name="Ma J."/>
        </authorList>
    </citation>
    <scope>NUCLEOTIDE SEQUENCE [LARGE SCALE GENOMIC DNA]</scope>
    <source>
        <strain evidence="6">KCTC 52232</strain>
    </source>
</reference>
<dbReference type="InterPro" id="IPR018060">
    <property type="entry name" value="HTH_AraC"/>
</dbReference>
<dbReference type="SMART" id="SM00342">
    <property type="entry name" value="HTH_ARAC"/>
    <property type="match status" value="1"/>
</dbReference>
<dbReference type="PANTHER" id="PTHR43280">
    <property type="entry name" value="ARAC-FAMILY TRANSCRIPTIONAL REGULATOR"/>
    <property type="match status" value="1"/>
</dbReference>
<gene>
    <name evidence="5" type="ORF">ACFSYC_17795</name>
</gene>
<organism evidence="5 6">
    <name type="scientific">Mucilaginibacter antarcticus</name>
    <dbReference type="NCBI Taxonomy" id="1855725"/>
    <lineage>
        <taxon>Bacteria</taxon>
        <taxon>Pseudomonadati</taxon>
        <taxon>Bacteroidota</taxon>
        <taxon>Sphingobacteriia</taxon>
        <taxon>Sphingobacteriales</taxon>
        <taxon>Sphingobacteriaceae</taxon>
        <taxon>Mucilaginibacter</taxon>
    </lineage>
</organism>
<dbReference type="RefSeq" id="WP_377130196.1">
    <property type="nucleotide sequence ID" value="NZ_JBHUHN010000001.1"/>
</dbReference>
<dbReference type="SUPFAM" id="SSF51215">
    <property type="entry name" value="Regulatory protein AraC"/>
    <property type="match status" value="1"/>
</dbReference>
<dbReference type="Gene3D" id="1.10.10.60">
    <property type="entry name" value="Homeodomain-like"/>
    <property type="match status" value="1"/>
</dbReference>
<sequence>MYAIDTEIVIPKYSLAADLVTGSTLFAINKIANATNYLRKDFLTPHRKDYYFWAFVKQGSSRHWIDMKPYTLQPNTFYFTIPHQVHLKEDTSPLTAISLGFTEEFLTLEENSFLRQLPIIQNQNNGHELNLSDADVTFIEDMLEKIYQENQTHNTWQHSMVIGYLRILMIYLSRLYTEQFNEAGALPDRVLLKRYLTKIEENYQQQHDVATYADMLNLSAGHLSEVVKEQSGKPAIVHIHERLILETKRLLFHTDHSIKEIAFRLGFEEASYFNRFFKRIVGDTPVSYRTTIREMYH</sequence>
<dbReference type="EMBL" id="JBHUON010000029">
    <property type="protein sequence ID" value="MFD2866554.1"/>
    <property type="molecule type" value="Genomic_DNA"/>
</dbReference>
<evidence type="ECO:0000256" key="1">
    <source>
        <dbReference type="ARBA" id="ARBA00023015"/>
    </source>
</evidence>
<keyword evidence="3" id="KW-0804">Transcription</keyword>